<feature type="transmembrane region" description="Helical" evidence="1">
    <location>
        <begin position="170"/>
        <end position="189"/>
    </location>
</feature>
<gene>
    <name evidence="2" type="ORF">N869_05645</name>
</gene>
<dbReference type="RefSeq" id="WP_035062241.1">
    <property type="nucleotide sequence ID" value="NZ_AXCZ01000183.1"/>
</dbReference>
<keyword evidence="1" id="KW-0812">Transmembrane</keyword>
<organism evidence="2 3">
    <name type="scientific">Cellulomonas bogoriensis 69B4 = DSM 16987</name>
    <dbReference type="NCBI Taxonomy" id="1386082"/>
    <lineage>
        <taxon>Bacteria</taxon>
        <taxon>Bacillati</taxon>
        <taxon>Actinomycetota</taxon>
        <taxon>Actinomycetes</taxon>
        <taxon>Micrococcales</taxon>
        <taxon>Cellulomonadaceae</taxon>
        <taxon>Cellulomonas</taxon>
    </lineage>
</organism>
<feature type="transmembrane region" description="Helical" evidence="1">
    <location>
        <begin position="96"/>
        <end position="116"/>
    </location>
</feature>
<evidence type="ECO:0000256" key="1">
    <source>
        <dbReference type="SAM" id="Phobius"/>
    </source>
</evidence>
<proteinExistence type="predicted"/>
<feature type="transmembrane region" description="Helical" evidence="1">
    <location>
        <begin position="68"/>
        <end position="84"/>
    </location>
</feature>
<reference evidence="2 3" key="1">
    <citation type="submission" date="2013-08" db="EMBL/GenBank/DDBJ databases">
        <title>Genome sequencing of Cellulomonas bogoriensis 69B4.</title>
        <authorList>
            <person name="Chen F."/>
            <person name="Li Y."/>
            <person name="Wang G."/>
        </authorList>
    </citation>
    <scope>NUCLEOTIDE SEQUENCE [LARGE SCALE GENOMIC DNA]</scope>
    <source>
        <strain evidence="2 3">69B4</strain>
    </source>
</reference>
<accession>A0A0A0BR28</accession>
<dbReference type="AlphaFoldDB" id="A0A0A0BR28"/>
<comment type="caution">
    <text evidence="2">The sequence shown here is derived from an EMBL/GenBank/DDBJ whole genome shotgun (WGS) entry which is preliminary data.</text>
</comment>
<keyword evidence="3" id="KW-1185">Reference proteome</keyword>
<dbReference type="Proteomes" id="UP000054314">
    <property type="component" value="Unassembled WGS sequence"/>
</dbReference>
<sequence>MSDRGVEEQGYERPAVELGLGPVLPGRVVRVLPVVMMVLASLVVLEFGWPVAWVVVAGLAAGAVLRPHLPLAAVHAVLLGLWSFGSPDLLDRTSGAGAGVVRAAALVLLVHLAVRLSALARHVTWRSVVEVAVLTRVLRSVMVVQVPAQLMLLGVVWLRGGLGDPAGDQGWLRLWAMVAVLVVAALTVPRWWRVRRVKRVPPDERPVQD</sequence>
<evidence type="ECO:0000313" key="2">
    <source>
        <dbReference type="EMBL" id="KGM09554.1"/>
    </source>
</evidence>
<protein>
    <submittedName>
        <fullName evidence="2">Uncharacterized protein</fullName>
    </submittedName>
</protein>
<name>A0A0A0BR28_9CELL</name>
<feature type="transmembrane region" description="Helical" evidence="1">
    <location>
        <begin position="31"/>
        <end position="56"/>
    </location>
</feature>
<dbReference type="EMBL" id="AXCZ01000183">
    <property type="protein sequence ID" value="KGM09554.1"/>
    <property type="molecule type" value="Genomic_DNA"/>
</dbReference>
<keyword evidence="1" id="KW-0472">Membrane</keyword>
<evidence type="ECO:0000313" key="3">
    <source>
        <dbReference type="Proteomes" id="UP000054314"/>
    </source>
</evidence>
<keyword evidence="1" id="KW-1133">Transmembrane helix</keyword>
<feature type="transmembrane region" description="Helical" evidence="1">
    <location>
        <begin position="137"/>
        <end position="158"/>
    </location>
</feature>